<organism evidence="8 9">
    <name type="scientific">Caenorhabditis nigoni</name>
    <dbReference type="NCBI Taxonomy" id="1611254"/>
    <lineage>
        <taxon>Eukaryota</taxon>
        <taxon>Metazoa</taxon>
        <taxon>Ecdysozoa</taxon>
        <taxon>Nematoda</taxon>
        <taxon>Chromadorea</taxon>
        <taxon>Rhabditida</taxon>
        <taxon>Rhabditina</taxon>
        <taxon>Rhabditomorpha</taxon>
        <taxon>Rhabditoidea</taxon>
        <taxon>Rhabditidae</taxon>
        <taxon>Peloderinae</taxon>
        <taxon>Caenorhabditis</taxon>
    </lineage>
</organism>
<feature type="transmembrane region" description="Helical" evidence="6">
    <location>
        <begin position="44"/>
        <end position="69"/>
    </location>
</feature>
<dbReference type="PANTHER" id="PTHR47323:SF1">
    <property type="entry name" value="G-PROTEIN COUPLED RECEPTORS FAMILY 1 PROFILE DOMAIN-CONTAINING PROTEIN"/>
    <property type="match status" value="1"/>
</dbReference>
<proteinExistence type="inferred from homology"/>
<keyword evidence="3 6" id="KW-1133">Transmembrane helix</keyword>
<dbReference type="PROSITE" id="PS50262">
    <property type="entry name" value="G_PROTEIN_RECEP_F1_2"/>
    <property type="match status" value="1"/>
</dbReference>
<feature type="transmembrane region" description="Helical" evidence="6">
    <location>
        <begin position="131"/>
        <end position="151"/>
    </location>
</feature>
<feature type="transmembrane region" description="Helical" evidence="6">
    <location>
        <begin position="12"/>
        <end position="32"/>
    </location>
</feature>
<feature type="transmembrane region" description="Helical" evidence="6">
    <location>
        <begin position="233"/>
        <end position="254"/>
    </location>
</feature>
<comment type="similarity">
    <text evidence="5">Belongs to the G-protein coupled receptor 1 family.</text>
</comment>
<keyword evidence="9" id="KW-1185">Reference proteome</keyword>
<keyword evidence="5" id="KW-0297">G-protein coupled receptor</keyword>
<evidence type="ECO:0000256" key="3">
    <source>
        <dbReference type="ARBA" id="ARBA00022989"/>
    </source>
</evidence>
<dbReference type="Pfam" id="PF00001">
    <property type="entry name" value="7tm_1"/>
    <property type="match status" value="1"/>
</dbReference>
<name>A0A2G5T361_9PELO</name>
<dbReference type="STRING" id="1611254.A0A2G5T361"/>
<dbReference type="PRINTS" id="PR00237">
    <property type="entry name" value="GPCRRHODOPSN"/>
</dbReference>
<dbReference type="PROSITE" id="PS00237">
    <property type="entry name" value="G_PROTEIN_RECEP_F1_1"/>
    <property type="match status" value="1"/>
</dbReference>
<gene>
    <name evidence="8" type="primary">Cnig_chr_X.g26528</name>
    <name evidence="8" type="ORF">B9Z55_026528</name>
</gene>
<evidence type="ECO:0000313" key="9">
    <source>
        <dbReference type="Proteomes" id="UP000230233"/>
    </source>
</evidence>
<keyword evidence="5" id="KW-0807">Transducer</keyword>
<evidence type="ECO:0000256" key="6">
    <source>
        <dbReference type="SAM" id="Phobius"/>
    </source>
</evidence>
<dbReference type="InterPro" id="IPR053352">
    <property type="entry name" value="FMRFamide_rcpt"/>
</dbReference>
<dbReference type="GO" id="GO:0016020">
    <property type="term" value="C:membrane"/>
    <property type="evidence" value="ECO:0007669"/>
    <property type="project" value="UniProtKB-SubCell"/>
</dbReference>
<protein>
    <recommendedName>
        <fullName evidence="7">G-protein coupled receptors family 1 profile domain-containing protein</fullName>
    </recommendedName>
</protein>
<feature type="domain" description="G-protein coupled receptors family 1 profile" evidence="7">
    <location>
        <begin position="21"/>
        <end position="290"/>
    </location>
</feature>
<evidence type="ECO:0000313" key="8">
    <source>
        <dbReference type="EMBL" id="PIC21834.1"/>
    </source>
</evidence>
<comment type="subcellular location">
    <subcellularLocation>
        <location evidence="1">Membrane</location>
    </subcellularLocation>
</comment>
<dbReference type="OrthoDB" id="10011262at2759"/>
<keyword evidence="4 6" id="KW-0472">Membrane</keyword>
<evidence type="ECO:0000256" key="4">
    <source>
        <dbReference type="ARBA" id="ARBA00023136"/>
    </source>
</evidence>
<dbReference type="EMBL" id="PDUG01000006">
    <property type="protein sequence ID" value="PIC21834.1"/>
    <property type="molecule type" value="Genomic_DNA"/>
</dbReference>
<dbReference type="InterPro" id="IPR017452">
    <property type="entry name" value="GPCR_Rhodpsn_7TM"/>
</dbReference>
<dbReference type="PANTHER" id="PTHR47323">
    <property type="entry name" value="FMRFAMIDE PEPTIDE RECEPTOR FAMILY-RELATED"/>
    <property type="match status" value="1"/>
</dbReference>
<dbReference type="GO" id="GO:0004930">
    <property type="term" value="F:G protein-coupled receptor activity"/>
    <property type="evidence" value="ECO:0007669"/>
    <property type="project" value="UniProtKB-KW"/>
</dbReference>
<sequence length="342" mass="39164">MKLYGWPQVFAVIYAPLISIGIFGNILSFYIFRKMKKSAISLLLSALSLCDLLLLFFALPLSCLCMLPIGNMRTLHSIQSLMLIYSTKYLYPPLVAAKTASLYILGAITIERWFAVFKPLQVKARCTYRNSVRTVIIITVFSLIFNFPRFFEYRIVKNEYGFLDLDHGVLNAKNDQRYFISYHLVLSTLVDYLIPFIAMTVANGQIILELKRIKEQRQLLTISQEKDQNTTKMLLHVTVFFGLCHFFGVAVKVAECIFDRQATEKEPFENFVEISNMCIILHSSATFFIYVMYSSKFNEYLRSVFNKSADNSVKSDDPQPTPIAKDSNQSTGPIIIEMTALI</sequence>
<feature type="transmembrane region" description="Helical" evidence="6">
    <location>
        <begin position="274"/>
        <end position="293"/>
    </location>
</feature>
<dbReference type="InterPro" id="IPR000276">
    <property type="entry name" value="GPCR_Rhodpsn"/>
</dbReference>
<comment type="caution">
    <text evidence="8">The sequence shown here is derived from an EMBL/GenBank/DDBJ whole genome shotgun (WGS) entry which is preliminary data.</text>
</comment>
<keyword evidence="2 5" id="KW-0812">Transmembrane</keyword>
<dbReference type="CDD" id="cd14978">
    <property type="entry name" value="7tmA_FMRFamide_R-like"/>
    <property type="match status" value="1"/>
</dbReference>
<reference evidence="9" key="1">
    <citation type="submission" date="2017-10" db="EMBL/GenBank/DDBJ databases">
        <title>Rapid genome shrinkage in a self-fertile nematode reveals novel sperm competition proteins.</title>
        <authorList>
            <person name="Yin D."/>
            <person name="Schwarz E.M."/>
            <person name="Thomas C.G."/>
            <person name="Felde R.L."/>
            <person name="Korf I.F."/>
            <person name="Cutter A.D."/>
            <person name="Schartner C.M."/>
            <person name="Ralston E.J."/>
            <person name="Meyer B.J."/>
            <person name="Haag E.S."/>
        </authorList>
    </citation>
    <scope>NUCLEOTIDE SEQUENCE [LARGE SCALE GENOMIC DNA]</scope>
    <source>
        <strain evidence="9">JU1422</strain>
    </source>
</reference>
<evidence type="ECO:0000256" key="1">
    <source>
        <dbReference type="ARBA" id="ARBA00004370"/>
    </source>
</evidence>
<dbReference type="Gene3D" id="1.20.1070.10">
    <property type="entry name" value="Rhodopsin 7-helix transmembrane proteins"/>
    <property type="match status" value="1"/>
</dbReference>
<dbReference type="SUPFAM" id="SSF81321">
    <property type="entry name" value="Family A G protein-coupled receptor-like"/>
    <property type="match status" value="1"/>
</dbReference>
<evidence type="ECO:0000256" key="2">
    <source>
        <dbReference type="ARBA" id="ARBA00022692"/>
    </source>
</evidence>
<evidence type="ECO:0000259" key="7">
    <source>
        <dbReference type="PROSITE" id="PS50262"/>
    </source>
</evidence>
<dbReference type="AlphaFoldDB" id="A0A2G5T361"/>
<accession>A0A2G5T361</accession>
<dbReference type="Proteomes" id="UP000230233">
    <property type="component" value="Chromosome X"/>
</dbReference>
<feature type="transmembrane region" description="Helical" evidence="6">
    <location>
        <begin position="89"/>
        <end position="110"/>
    </location>
</feature>
<keyword evidence="5" id="KW-0675">Receptor</keyword>
<evidence type="ECO:0000256" key="5">
    <source>
        <dbReference type="RuleBase" id="RU000688"/>
    </source>
</evidence>